<dbReference type="Proteomes" id="UP000183986">
    <property type="component" value="Unassembled WGS sequence"/>
</dbReference>
<evidence type="ECO:0000313" key="1">
    <source>
        <dbReference type="EMBL" id="OJT01197.1"/>
    </source>
</evidence>
<sequence length="160" mass="17603">MTFEDQKNILQCLRDVLEVAYQRAEPVCCGRQGQECCGSPEPEWGPFEQTIMDTLGPAEKVLAESVEAAGNCQGILDSSACEVPEGLDATQEEWARINGRKHIPDATKMVQGDVQCMGNLYFNDEDNYENALVITFSDRAGLKAALDSKQCRFTVFGGEV</sequence>
<gene>
    <name evidence="1" type="ORF">BEE62_14695</name>
</gene>
<name>A0A1M2V0T1_MARNT</name>
<protein>
    <submittedName>
        <fullName evidence="1">Uncharacterized protein</fullName>
    </submittedName>
</protein>
<dbReference type="EMBL" id="MPKY01000001">
    <property type="protein sequence ID" value="OJT01197.1"/>
    <property type="molecule type" value="Genomic_DNA"/>
</dbReference>
<evidence type="ECO:0000313" key="2">
    <source>
        <dbReference type="Proteomes" id="UP000183986"/>
    </source>
</evidence>
<accession>A0A1M2V0T1</accession>
<comment type="caution">
    <text evidence="1">The sequence shown here is derived from an EMBL/GenBank/DDBJ whole genome shotgun (WGS) entry which is preliminary data.</text>
</comment>
<proteinExistence type="predicted"/>
<reference evidence="1" key="1">
    <citation type="submission" date="2016-11" db="EMBL/GenBank/DDBJ databases">
        <title>Draft Genome Sequence of Marinobacter hydrocarbonoclasticus strain STW2, a polyaromatic aromatic hydrocarbon degrading and denitrifying bacterium from rhizosphere of Seagrass Enhalus acodoides.</title>
        <authorList>
            <person name="Ling J."/>
            <person name="Dong J."/>
        </authorList>
    </citation>
    <scope>NUCLEOTIDE SEQUENCE [LARGE SCALE GENOMIC DNA]</scope>
    <source>
        <strain evidence="1">STW2</strain>
    </source>
</reference>
<dbReference type="RefSeq" id="WP_072677962.1">
    <property type="nucleotide sequence ID" value="NZ_MPKY01000001.1"/>
</dbReference>
<keyword evidence="2" id="KW-1185">Reference proteome</keyword>
<dbReference type="AlphaFoldDB" id="A0A1M2V0T1"/>
<organism evidence="1 2">
    <name type="scientific">Marinobacter nauticus</name>
    <name type="common">Marinobacter hydrocarbonoclasticus</name>
    <name type="synonym">Marinobacter aquaeolei</name>
    <dbReference type="NCBI Taxonomy" id="2743"/>
    <lineage>
        <taxon>Bacteria</taxon>
        <taxon>Pseudomonadati</taxon>
        <taxon>Pseudomonadota</taxon>
        <taxon>Gammaproteobacteria</taxon>
        <taxon>Pseudomonadales</taxon>
        <taxon>Marinobacteraceae</taxon>
        <taxon>Marinobacter</taxon>
    </lineage>
</organism>
<dbReference type="OrthoDB" id="10011151at2"/>